<dbReference type="PANTHER" id="PTHR43081">
    <property type="entry name" value="ADENYLATE CYCLASE, TERMINAL-DIFFERENTIATION SPECIFIC-RELATED"/>
    <property type="match status" value="1"/>
</dbReference>
<dbReference type="CDD" id="cd07302">
    <property type="entry name" value="CHD"/>
    <property type="match status" value="1"/>
</dbReference>
<accession>A0A4P2PY32</accession>
<dbReference type="SMART" id="SM00044">
    <property type="entry name" value="CYCc"/>
    <property type="match status" value="1"/>
</dbReference>
<keyword evidence="1" id="KW-0812">Transmembrane</keyword>
<dbReference type="GO" id="GO:0009190">
    <property type="term" value="P:cyclic nucleotide biosynthetic process"/>
    <property type="evidence" value="ECO:0007669"/>
    <property type="project" value="InterPro"/>
</dbReference>
<feature type="transmembrane region" description="Helical" evidence="1">
    <location>
        <begin position="156"/>
        <end position="178"/>
    </location>
</feature>
<evidence type="ECO:0000313" key="4">
    <source>
        <dbReference type="Proteomes" id="UP000295781"/>
    </source>
</evidence>
<keyword evidence="1" id="KW-0472">Membrane</keyword>
<reference evidence="3 4" key="1">
    <citation type="submission" date="2015-09" db="EMBL/GenBank/DDBJ databases">
        <title>Sorangium comparison.</title>
        <authorList>
            <person name="Zaburannyi N."/>
            <person name="Bunk B."/>
            <person name="Overmann J."/>
            <person name="Mueller R."/>
        </authorList>
    </citation>
    <scope>NUCLEOTIDE SEQUENCE [LARGE SCALE GENOMIC DNA]</scope>
    <source>
        <strain evidence="3 4">So ceGT47</strain>
    </source>
</reference>
<protein>
    <recommendedName>
        <fullName evidence="2">Guanylate cyclase domain-containing protein</fullName>
    </recommendedName>
</protein>
<name>A0A4P2PY32_SORCE</name>
<dbReference type="InterPro" id="IPR001054">
    <property type="entry name" value="A/G_cyclase"/>
</dbReference>
<dbReference type="Pfam" id="PF00211">
    <property type="entry name" value="Guanylate_cyc"/>
    <property type="match status" value="1"/>
</dbReference>
<dbReference type="Gene3D" id="3.30.70.1230">
    <property type="entry name" value="Nucleotide cyclase"/>
    <property type="match status" value="1"/>
</dbReference>
<dbReference type="Proteomes" id="UP000295781">
    <property type="component" value="Chromosome"/>
</dbReference>
<dbReference type="GO" id="GO:0004016">
    <property type="term" value="F:adenylate cyclase activity"/>
    <property type="evidence" value="ECO:0007669"/>
    <property type="project" value="UniProtKB-ARBA"/>
</dbReference>
<keyword evidence="1" id="KW-1133">Transmembrane helix</keyword>
<dbReference type="InterPro" id="IPR029787">
    <property type="entry name" value="Nucleotide_cyclase"/>
</dbReference>
<evidence type="ECO:0000313" key="3">
    <source>
        <dbReference type="EMBL" id="AUX21476.1"/>
    </source>
</evidence>
<evidence type="ECO:0000259" key="2">
    <source>
        <dbReference type="PROSITE" id="PS50125"/>
    </source>
</evidence>
<dbReference type="InterPro" id="IPR050697">
    <property type="entry name" value="Adenylyl/Guanylyl_Cyclase_3/4"/>
</dbReference>
<dbReference type="SUPFAM" id="SSF55073">
    <property type="entry name" value="Nucleotide cyclase"/>
    <property type="match status" value="1"/>
</dbReference>
<feature type="transmembrane region" description="Helical" evidence="1">
    <location>
        <begin position="74"/>
        <end position="94"/>
    </location>
</feature>
<dbReference type="PANTHER" id="PTHR43081:SF1">
    <property type="entry name" value="ADENYLATE CYCLASE, TERMINAL-DIFFERENTIATION SPECIFIC"/>
    <property type="match status" value="1"/>
</dbReference>
<feature type="transmembrane region" description="Helical" evidence="1">
    <location>
        <begin position="198"/>
        <end position="221"/>
    </location>
</feature>
<gene>
    <name evidence="3" type="ORF">SOCEGT47_019600</name>
</gene>
<organism evidence="3 4">
    <name type="scientific">Sorangium cellulosum</name>
    <name type="common">Polyangium cellulosum</name>
    <dbReference type="NCBI Taxonomy" id="56"/>
    <lineage>
        <taxon>Bacteria</taxon>
        <taxon>Pseudomonadati</taxon>
        <taxon>Myxococcota</taxon>
        <taxon>Polyangia</taxon>
        <taxon>Polyangiales</taxon>
        <taxon>Polyangiaceae</taxon>
        <taxon>Sorangium</taxon>
    </lineage>
</organism>
<feature type="transmembrane region" description="Helical" evidence="1">
    <location>
        <begin position="131"/>
        <end position="149"/>
    </location>
</feature>
<proteinExistence type="predicted"/>
<dbReference type="EMBL" id="CP012670">
    <property type="protein sequence ID" value="AUX21476.1"/>
    <property type="molecule type" value="Genomic_DNA"/>
</dbReference>
<dbReference type="AlphaFoldDB" id="A0A4P2PY32"/>
<feature type="transmembrane region" description="Helical" evidence="1">
    <location>
        <begin position="39"/>
        <end position="62"/>
    </location>
</feature>
<sequence length="438" mass="46885">MQTRGGPGHLGASVREFCRDFFTDTGARRAPRQRIHASAWVRLLSAPLVLVPTGLALSMYAARAPYPVHARRVIAAWLLLQSAYLVANAALLAVSRRGGRDASGIARALTYAVLTVELVTNQLAMHATGTLVSPSALYIVMFVTVYRVFFDFRLGLFAAVLGVVLYCGVGALELAHVIRPHPLFSSPVPHLFYAEPAAAATLLATMSAGISLVFFASNYAVNQAERLHRYLTESILRRYLPPSLVERAAHGELRMDAEPERRVVTVMFTDLVGFTSLSERLGAEAVGRLLNQYLSMIADVAHAHGATVDKFVGDAVMIVFGAPDPLDPAEQARRCVALAQDLQAALPLLGGDVRLVARAGINTGEAVVGNFGSLSRSDYTVIGPAVNVAARLETASEPGRILVGEATARLLDGAVPLEPACELRLKGVAAPVRAFFVR</sequence>
<evidence type="ECO:0000256" key="1">
    <source>
        <dbReference type="SAM" id="Phobius"/>
    </source>
</evidence>
<feature type="transmembrane region" description="Helical" evidence="1">
    <location>
        <begin position="106"/>
        <end position="125"/>
    </location>
</feature>
<dbReference type="PROSITE" id="PS50125">
    <property type="entry name" value="GUANYLATE_CYCLASE_2"/>
    <property type="match status" value="1"/>
</dbReference>
<dbReference type="GO" id="GO:0035556">
    <property type="term" value="P:intracellular signal transduction"/>
    <property type="evidence" value="ECO:0007669"/>
    <property type="project" value="InterPro"/>
</dbReference>
<feature type="domain" description="Guanylate cyclase" evidence="2">
    <location>
        <begin position="265"/>
        <end position="393"/>
    </location>
</feature>